<dbReference type="InterPro" id="IPR015943">
    <property type="entry name" value="WD40/YVTN_repeat-like_dom_sf"/>
</dbReference>
<protein>
    <submittedName>
        <fullName evidence="4">LOW QUALITY PROTEIN: transducin-like enhancer protein 6</fullName>
    </submittedName>
</protein>
<gene>
    <name evidence="4" type="primary">LOC111161649</name>
</gene>
<dbReference type="GO" id="GO:0005634">
    <property type="term" value="C:nucleus"/>
    <property type="evidence" value="ECO:0007669"/>
    <property type="project" value="InterPro"/>
</dbReference>
<keyword evidence="3" id="KW-1185">Reference proteome</keyword>
<dbReference type="GO" id="GO:0005667">
    <property type="term" value="C:transcription regulator complex"/>
    <property type="evidence" value="ECO:0007669"/>
    <property type="project" value="TreeGrafter"/>
</dbReference>
<accession>A0A2Y9L5B4</accession>
<dbReference type="InterPro" id="IPR036322">
    <property type="entry name" value="WD40_repeat_dom_sf"/>
</dbReference>
<dbReference type="PANTHER" id="PTHR10814:SF2">
    <property type="entry name" value="TRANSDUCIN-LIKE ENHANCER PROTEIN 6"/>
    <property type="match status" value="1"/>
</dbReference>
<dbReference type="PANTHER" id="PTHR10814">
    <property type="entry name" value="TRANSDUCIN-LIKE ENHANCER PROTEIN"/>
    <property type="match status" value="1"/>
</dbReference>
<feature type="compositionally biased region" description="Basic and acidic residues" evidence="2">
    <location>
        <begin position="517"/>
        <end position="530"/>
    </location>
</feature>
<dbReference type="InterPro" id="IPR001680">
    <property type="entry name" value="WD40_rpt"/>
</dbReference>
<feature type="compositionally biased region" description="Polar residues" evidence="2">
    <location>
        <begin position="23"/>
        <end position="42"/>
    </location>
</feature>
<dbReference type="STRING" id="391180.A0A2Y9L5B4"/>
<dbReference type="Gene3D" id="2.130.10.10">
    <property type="entry name" value="YVTN repeat-like/Quinoprotein amine dehydrogenase"/>
    <property type="match status" value="1"/>
</dbReference>
<dbReference type="Pfam" id="PF00400">
    <property type="entry name" value="WD40"/>
    <property type="match status" value="1"/>
</dbReference>
<evidence type="ECO:0000256" key="2">
    <source>
        <dbReference type="SAM" id="MobiDB-lite"/>
    </source>
</evidence>
<feature type="region of interest" description="Disordered" evidence="2">
    <location>
        <begin position="1"/>
        <end position="73"/>
    </location>
</feature>
<feature type="region of interest" description="Disordered" evidence="2">
    <location>
        <begin position="141"/>
        <end position="168"/>
    </location>
</feature>
<comment type="similarity">
    <text evidence="1">Belongs to the WD repeat Groucho/TLE family.</text>
</comment>
<dbReference type="CTD" id="79816"/>
<feature type="compositionally biased region" description="Basic and acidic residues" evidence="2">
    <location>
        <begin position="439"/>
        <end position="458"/>
    </location>
</feature>
<dbReference type="InterPro" id="IPR009146">
    <property type="entry name" value="Groucho_enhance"/>
</dbReference>
<dbReference type="KEGG" id="elk:111161649"/>
<dbReference type="GO" id="GO:0003714">
    <property type="term" value="F:transcription corepressor activity"/>
    <property type="evidence" value="ECO:0007669"/>
    <property type="project" value="TreeGrafter"/>
</dbReference>
<dbReference type="SUPFAM" id="SSF50978">
    <property type="entry name" value="WD40 repeat-like"/>
    <property type="match status" value="1"/>
</dbReference>
<dbReference type="AlphaFoldDB" id="A0A2Y9L5B4"/>
<dbReference type="GO" id="GO:0090090">
    <property type="term" value="P:negative regulation of canonical Wnt signaling pathway"/>
    <property type="evidence" value="ECO:0007669"/>
    <property type="project" value="TreeGrafter"/>
</dbReference>
<evidence type="ECO:0000313" key="4">
    <source>
        <dbReference type="RefSeq" id="XP_022381121.1"/>
    </source>
</evidence>
<dbReference type="SMART" id="SM00320">
    <property type="entry name" value="WD40"/>
    <property type="match status" value="3"/>
</dbReference>
<evidence type="ECO:0000313" key="3">
    <source>
        <dbReference type="Proteomes" id="UP000248482"/>
    </source>
</evidence>
<dbReference type="OrthoDB" id="9837721at2759"/>
<evidence type="ECO:0000256" key="1">
    <source>
        <dbReference type="ARBA" id="ARBA00005969"/>
    </source>
</evidence>
<name>A0A2Y9L5B4_ENHLU</name>
<proteinExistence type="inferred from homology"/>
<dbReference type="RefSeq" id="XP_022381121.1">
    <property type="nucleotide sequence ID" value="XM_022525413.1"/>
</dbReference>
<sequence length="698" mass="76686">MNTGPLRVRWEASRSPAPRRTSLEPTTSWGSQRHQSLTNEQRSPWAPCLKITSWGHPSPQKHPPGMMGPPGTLAPSELSCRAVLDQLRREFPRFPPHLAAQVESMNLALQKIRQGLQEHHKQTENFLRTVETWSQALGFQPAEASPETSLHPEAETPQPSGLQGPPFEDVLAARSSDWLRQPYRADAGPPTLDTQSPWDPKPRFWQDVLTEQLWQIFAGTHRRDQRRRIPATEQLPGLESQEAGPQDSGLEPRSRDALVPSPPEPSPSSPEGSGEESTEPGLSGLDTEGMLSLRMAQEPAGRAYRFLKPICWDPEDFEDTWKRPDALPWQPQKAAIPHGAEKMRTLKHGEPVLATAVSSCTQHTFTCGRGGVKVWSLVGGGLEDRRPESHLRVQVGEGLALGQSSWEPEEPRPPQRTVTCTHAAPDPPGLPAHLPAVPDQHDPADGRPQPGRRERVGPDRALPACERRAALRRPHLPGPGLRPRGHPGLCGLHRRHSQDLGLAGPEHCQGPAGAPKRNQEHCCQRPEHLDGGAGHLPAVLGPEDPRGAPGIPIRVSGREDQPTLQMSRLRPRGVKLLVRARKPGSWPEIMSLSPSPQEDWVLVGTASGQQWLQPTRGGQKHMVGCKDGTILGLKFSPFGQWWVSVGTDDLVSIYGMPAGTMVFQVPETSSILCCDVSRNNRLVVTGSEDHAAVYQITY</sequence>
<feature type="region of interest" description="Disordered" evidence="2">
    <location>
        <begin position="221"/>
        <end position="286"/>
    </location>
</feature>
<organism evidence="3 4">
    <name type="scientific">Enhydra lutris kenyoni</name>
    <name type="common">northern sea otter</name>
    <dbReference type="NCBI Taxonomy" id="391180"/>
    <lineage>
        <taxon>Eukaryota</taxon>
        <taxon>Metazoa</taxon>
        <taxon>Chordata</taxon>
        <taxon>Craniata</taxon>
        <taxon>Vertebrata</taxon>
        <taxon>Euteleostomi</taxon>
        <taxon>Mammalia</taxon>
        <taxon>Eutheria</taxon>
        <taxon>Laurasiatheria</taxon>
        <taxon>Carnivora</taxon>
        <taxon>Caniformia</taxon>
        <taxon>Musteloidea</taxon>
        <taxon>Mustelidae</taxon>
        <taxon>Lutrinae</taxon>
        <taxon>Enhydra</taxon>
    </lineage>
</organism>
<dbReference type="GeneID" id="111161649"/>
<feature type="region of interest" description="Disordered" evidence="2">
    <location>
        <begin position="510"/>
        <end position="563"/>
    </location>
</feature>
<dbReference type="PRINTS" id="PR01850">
    <property type="entry name" value="GROUCHOFAMLY"/>
</dbReference>
<dbReference type="Proteomes" id="UP000248482">
    <property type="component" value="Unplaced"/>
</dbReference>
<feature type="region of interest" description="Disordered" evidence="2">
    <location>
        <begin position="400"/>
        <end position="459"/>
    </location>
</feature>
<reference evidence="4" key="1">
    <citation type="submission" date="2025-08" db="UniProtKB">
        <authorList>
            <consortium name="RefSeq"/>
        </authorList>
    </citation>
    <scope>IDENTIFICATION</scope>
    <source>
        <tissue evidence="4">Blood</tissue>
    </source>
</reference>